<dbReference type="RefSeq" id="WP_113852931.1">
    <property type="nucleotide sequence ID" value="NZ_PDCH01000002.1"/>
</dbReference>
<dbReference type="InterPro" id="IPR011991">
    <property type="entry name" value="ArsR-like_HTH"/>
</dbReference>
<sequence length="364" mass="38754">MAATGREREILGLIRQNPMISQRELAQRCGITRSGVAAHISNLVKKGYLQGKGYIVSPPSYVSVIGAVNMDIYGLADNPVVSSSSNVGRITFALGGIGRNISYDLNKLGVRNYLITAYGNDHNGDFFKQDALTNGMDITYSQQFPGTNTSTYLSVSGPDGGQLMGLDDMIVGDLITPSFLADREHAIANSTSVVVDTSLSAQAIAWVCEHATVPVFARVVSVNKAERLIPSLGHIDTVSLSTAETEVLTGIKAVDEASADACAEYLLGRGVKRVFLFLDDVGMLYRTTPDRLYLPAPERRRAHVNGAASGALAALVWARGEGMGFVKSAQVAAALASLSMDGLASINPALTVEGLERRRIELFG</sequence>
<dbReference type="PANTHER" id="PTHR10584:SF167">
    <property type="entry name" value="PFKB DOMAIN PROTEIN"/>
    <property type="match status" value="1"/>
</dbReference>
<dbReference type="InterPro" id="IPR002173">
    <property type="entry name" value="Carboh/pur_kinase_PfkB_CS"/>
</dbReference>
<dbReference type="SUPFAM" id="SSF53613">
    <property type="entry name" value="Ribokinase-like"/>
    <property type="match status" value="1"/>
</dbReference>
<dbReference type="InterPro" id="IPR029056">
    <property type="entry name" value="Ribokinase-like"/>
</dbReference>
<evidence type="ECO:0000313" key="4">
    <source>
        <dbReference type="EMBL" id="RBP99835.1"/>
    </source>
</evidence>
<dbReference type="Gene3D" id="3.40.1190.20">
    <property type="match status" value="1"/>
</dbReference>
<dbReference type="Pfam" id="PF13412">
    <property type="entry name" value="HTH_24"/>
    <property type="match status" value="1"/>
</dbReference>
<evidence type="ECO:0000259" key="3">
    <source>
        <dbReference type="Pfam" id="PF00294"/>
    </source>
</evidence>
<gene>
    <name evidence="4" type="ORF">CRD59_02035</name>
</gene>
<comment type="caution">
    <text evidence="4">The sequence shown here is derived from an EMBL/GenBank/DDBJ whole genome shotgun (WGS) entry which is preliminary data.</text>
</comment>
<dbReference type="InterPro" id="IPR036388">
    <property type="entry name" value="WH-like_DNA-bd_sf"/>
</dbReference>
<dbReference type="Pfam" id="PF00294">
    <property type="entry name" value="PfkB"/>
    <property type="match status" value="1"/>
</dbReference>
<protein>
    <submittedName>
        <fullName evidence="4">Carbohydrate kinase</fullName>
    </submittedName>
</protein>
<keyword evidence="1" id="KW-0808">Transferase</keyword>
<dbReference type="InterPro" id="IPR011611">
    <property type="entry name" value="PfkB_dom"/>
</dbReference>
<dbReference type="Gene3D" id="1.10.10.10">
    <property type="entry name" value="Winged helix-like DNA-binding domain superfamily/Winged helix DNA-binding domain"/>
    <property type="match status" value="1"/>
</dbReference>
<dbReference type="CDD" id="cd00090">
    <property type="entry name" value="HTH_ARSR"/>
    <property type="match status" value="1"/>
</dbReference>
<name>A0A366KDL4_9BIFI</name>
<proteinExistence type="predicted"/>
<dbReference type="GO" id="GO:0016301">
    <property type="term" value="F:kinase activity"/>
    <property type="evidence" value="ECO:0007669"/>
    <property type="project" value="UniProtKB-KW"/>
</dbReference>
<dbReference type="InterPro" id="IPR036390">
    <property type="entry name" value="WH_DNA-bd_sf"/>
</dbReference>
<dbReference type="Proteomes" id="UP000252345">
    <property type="component" value="Unassembled WGS sequence"/>
</dbReference>
<dbReference type="PROSITE" id="PS00583">
    <property type="entry name" value="PFKB_KINASES_1"/>
    <property type="match status" value="1"/>
</dbReference>
<reference evidence="4 5" key="1">
    <citation type="submission" date="2017-10" db="EMBL/GenBank/DDBJ databases">
        <title>Bifidobacterium xylocopum sp. nov. and Bifidobacterium aemilianum sp. nov., from the carpenter bee (Xylocopa violacea) digestive tract.</title>
        <authorList>
            <person name="Alberoni D."/>
            <person name="Baffoni L."/>
            <person name="Di Gioia D."/>
            <person name="Gaggia F."/>
            <person name="Biavati B."/>
        </authorList>
    </citation>
    <scope>NUCLEOTIDE SEQUENCE [LARGE SCALE GENOMIC DNA]</scope>
    <source>
        <strain evidence="4 5">XV2</strain>
    </source>
</reference>
<dbReference type="OrthoDB" id="9808601at2"/>
<evidence type="ECO:0000313" key="5">
    <source>
        <dbReference type="Proteomes" id="UP000252345"/>
    </source>
</evidence>
<keyword evidence="2 4" id="KW-0418">Kinase</keyword>
<dbReference type="EMBL" id="PDCH01000002">
    <property type="protein sequence ID" value="RBP99835.1"/>
    <property type="molecule type" value="Genomic_DNA"/>
</dbReference>
<feature type="domain" description="Carbohydrate kinase PfkB" evidence="3">
    <location>
        <begin position="61"/>
        <end position="341"/>
    </location>
</feature>
<accession>A0A366KDL4</accession>
<evidence type="ECO:0000256" key="1">
    <source>
        <dbReference type="ARBA" id="ARBA00022679"/>
    </source>
</evidence>
<dbReference type="AlphaFoldDB" id="A0A366KDL4"/>
<organism evidence="4 5">
    <name type="scientific">Bifidobacterium xylocopae</name>
    <dbReference type="NCBI Taxonomy" id="2493119"/>
    <lineage>
        <taxon>Bacteria</taxon>
        <taxon>Bacillati</taxon>
        <taxon>Actinomycetota</taxon>
        <taxon>Actinomycetes</taxon>
        <taxon>Bifidobacteriales</taxon>
        <taxon>Bifidobacteriaceae</taxon>
        <taxon>Bifidobacterium</taxon>
    </lineage>
</organism>
<dbReference type="SUPFAM" id="SSF46785">
    <property type="entry name" value="Winged helix' DNA-binding domain"/>
    <property type="match status" value="1"/>
</dbReference>
<dbReference type="PANTHER" id="PTHR10584">
    <property type="entry name" value="SUGAR KINASE"/>
    <property type="match status" value="1"/>
</dbReference>
<evidence type="ECO:0000256" key="2">
    <source>
        <dbReference type="ARBA" id="ARBA00022777"/>
    </source>
</evidence>
<keyword evidence="5" id="KW-1185">Reference proteome</keyword>